<dbReference type="InterPro" id="IPR029052">
    <property type="entry name" value="Metallo-depent_PP-like"/>
</dbReference>
<evidence type="ECO:0000313" key="6">
    <source>
        <dbReference type="EMBL" id="ADK86937.1"/>
    </source>
</evidence>
<evidence type="ECO:0000259" key="5">
    <source>
        <dbReference type="Pfam" id="PF12850"/>
    </source>
</evidence>
<organism evidence="6 7">
    <name type="scientific">Mycoplasmoides pneumoniae (strain ATCC 15531 / DSM 23978 / CIP 103766 / NBRC 14401 / NCTC 10119 / FH)</name>
    <name type="common">Mycoplasma pneumoniae</name>
    <dbReference type="NCBI Taxonomy" id="722438"/>
    <lineage>
        <taxon>Bacteria</taxon>
        <taxon>Bacillati</taxon>
        <taxon>Mycoplasmatota</taxon>
        <taxon>Mycoplasmoidales</taxon>
        <taxon>Mycoplasmoidaceae</taxon>
        <taxon>Mycoplasmoides</taxon>
    </lineage>
</organism>
<dbReference type="GO" id="GO:0046872">
    <property type="term" value="F:metal ion binding"/>
    <property type="evidence" value="ECO:0007669"/>
    <property type="project" value="UniProtKB-KW"/>
</dbReference>
<dbReference type="EMBL" id="CP002077">
    <property type="protein sequence ID" value="ADK86937.1"/>
    <property type="molecule type" value="Genomic_DNA"/>
</dbReference>
<dbReference type="PaxDb" id="722438-MPNE_0144"/>
<evidence type="ECO:0000256" key="1">
    <source>
        <dbReference type="ARBA" id="ARBA00008950"/>
    </source>
</evidence>
<comment type="cofactor">
    <cofactor evidence="4">
        <name>a divalent metal cation</name>
        <dbReference type="ChEBI" id="CHEBI:60240"/>
    </cofactor>
</comment>
<dbReference type="PANTHER" id="PTHR11124">
    <property type="entry name" value="VACUOLAR SORTING PROTEIN VPS29"/>
    <property type="match status" value="1"/>
</dbReference>
<keyword evidence="3 6" id="KW-0378">Hydrolase</keyword>
<evidence type="ECO:0000256" key="3">
    <source>
        <dbReference type="ARBA" id="ARBA00022801"/>
    </source>
</evidence>
<protein>
    <recommendedName>
        <fullName evidence="4">Phosphoesterase</fullName>
        <ecNumber evidence="4">3.1.4.-</ecNumber>
    </recommendedName>
</protein>
<dbReference type="PROSITE" id="PS01269">
    <property type="entry name" value="UPF0025"/>
    <property type="match status" value="1"/>
</dbReference>
<dbReference type="InterPro" id="IPR000979">
    <property type="entry name" value="Phosphodiesterase_MJ0936/Vps29"/>
</dbReference>
<sequence>MTKVLVLSDTHGYNDRWLAVMKLHNPDVVIHAGDHLTTKKFMDQNATFWVAGNHDVVGEEIQMFELEGIQFVLMHGHQAPRHDLKQWYKMLVDQAKSYLCDVLIVGHSHIEHYETIDGIQVINPGSLEIPRNPRKLPTYCNLNLSQGRISDLTFHFPRD</sequence>
<dbReference type="InterPro" id="IPR024654">
    <property type="entry name" value="Calcineurin-like_PHP_lpxH"/>
</dbReference>
<dbReference type="EC" id="3.1.4.-" evidence="4"/>
<dbReference type="STRING" id="722438.F539_00730"/>
<dbReference type="AlphaFoldDB" id="A0A0H3DP00"/>
<comment type="similarity">
    <text evidence="1 4">Belongs to the metallophosphoesterase superfamily. YfcE family.</text>
</comment>
<dbReference type="SUPFAM" id="SSF56300">
    <property type="entry name" value="Metallo-dependent phosphatases"/>
    <property type="match status" value="1"/>
</dbReference>
<dbReference type="Gene3D" id="3.60.21.10">
    <property type="match status" value="1"/>
</dbReference>
<dbReference type="Pfam" id="PF12850">
    <property type="entry name" value="Metallophos_2"/>
    <property type="match status" value="1"/>
</dbReference>
<dbReference type="GO" id="GO:0016787">
    <property type="term" value="F:hydrolase activity"/>
    <property type="evidence" value="ECO:0007669"/>
    <property type="project" value="UniProtKB-UniRule"/>
</dbReference>
<dbReference type="RefSeq" id="WP_010874483.1">
    <property type="nucleotide sequence ID" value="NZ_CP010546.1"/>
</dbReference>
<dbReference type="PATRIC" id="fig|722438.3.peg.134"/>
<dbReference type="eggNOG" id="COG0622">
    <property type="taxonomic scope" value="Bacteria"/>
</dbReference>
<proteinExistence type="inferred from homology"/>
<dbReference type="KEGG" id="mpj:MPNE_0144"/>
<dbReference type="HOGENOM" id="CLU_063749_2_0_14"/>
<feature type="domain" description="Calcineurin-like phosphoesterase" evidence="5">
    <location>
        <begin position="3"/>
        <end position="145"/>
    </location>
</feature>
<gene>
    <name evidence="6" type="ordered locus">MPNE_0144</name>
</gene>
<reference evidence="6 7" key="1">
    <citation type="journal article" date="2010" name="Appl. Environ. Microbiol.">
        <title>Targeted chromosomal knockouts in Mycoplasma pneumoniae.</title>
        <authorList>
            <person name="Krishnakumar R."/>
            <person name="Assad-Garcia N."/>
            <person name="Benders G.A."/>
            <person name="Phan Q."/>
            <person name="Montague M.G."/>
            <person name="Glass J.I."/>
        </authorList>
    </citation>
    <scope>NUCLEOTIDE SEQUENCE [LARGE SCALE GENOMIC DNA]</scope>
    <source>
        <strain evidence="7">ATCC 15531 / DSM 22911 / NBRC 14401 / NCTC 10119 / FH</strain>
    </source>
</reference>
<accession>A0A0H3DP00</accession>
<evidence type="ECO:0000256" key="4">
    <source>
        <dbReference type="RuleBase" id="RU362039"/>
    </source>
</evidence>
<evidence type="ECO:0000256" key="2">
    <source>
        <dbReference type="ARBA" id="ARBA00022723"/>
    </source>
</evidence>
<evidence type="ECO:0000313" key="7">
    <source>
        <dbReference type="Proteomes" id="UP000007756"/>
    </source>
</evidence>
<dbReference type="NCBIfam" id="TIGR00040">
    <property type="entry name" value="yfcE"/>
    <property type="match status" value="1"/>
</dbReference>
<dbReference type="GeneID" id="66609224"/>
<dbReference type="SMR" id="A0A0H3DP00"/>
<keyword evidence="2 4" id="KW-0479">Metal-binding</keyword>
<dbReference type="InterPro" id="IPR020935">
    <property type="entry name" value="PdiEstase_YfcE_CS"/>
</dbReference>
<dbReference type="Proteomes" id="UP000007756">
    <property type="component" value="Chromosome"/>
</dbReference>
<name>A0A0H3DP00_MYCPB</name>